<accession>A0A7S3NPG5</accession>
<dbReference type="GO" id="GO:0004805">
    <property type="term" value="F:trehalose-phosphatase activity"/>
    <property type="evidence" value="ECO:0007669"/>
    <property type="project" value="TreeGrafter"/>
</dbReference>
<proteinExistence type="predicted"/>
<dbReference type="GO" id="GO:0005829">
    <property type="term" value="C:cytosol"/>
    <property type="evidence" value="ECO:0007669"/>
    <property type="project" value="TreeGrafter"/>
</dbReference>
<dbReference type="EMBL" id="HBIJ01022059">
    <property type="protein sequence ID" value="CAE0373559.1"/>
    <property type="molecule type" value="Transcribed_RNA"/>
</dbReference>
<evidence type="ECO:0008006" key="2">
    <source>
        <dbReference type="Google" id="ProtNLM"/>
    </source>
</evidence>
<dbReference type="SUPFAM" id="SSF53756">
    <property type="entry name" value="UDP-Glycosyltransferase/glycogen phosphorylase"/>
    <property type="match status" value="1"/>
</dbReference>
<dbReference type="CDD" id="cd03788">
    <property type="entry name" value="GT20_TPS"/>
    <property type="match status" value="1"/>
</dbReference>
<evidence type="ECO:0000313" key="1">
    <source>
        <dbReference type="EMBL" id="CAE0373559.1"/>
    </source>
</evidence>
<dbReference type="SUPFAM" id="SSF49452">
    <property type="entry name" value="Starch-binding domain-like"/>
    <property type="match status" value="1"/>
</dbReference>
<dbReference type="PANTHER" id="PTHR10788:SF109">
    <property type="entry name" value="CBM20 DOMAIN-CONTAINING PROTEIN"/>
    <property type="match status" value="1"/>
</dbReference>
<dbReference type="InterPro" id="IPR001830">
    <property type="entry name" value="Glyco_trans_20"/>
</dbReference>
<dbReference type="PANTHER" id="PTHR10788">
    <property type="entry name" value="TREHALOSE-6-PHOSPHATE SYNTHASE"/>
    <property type="match status" value="1"/>
</dbReference>
<gene>
    <name evidence="1" type="ORF">ALAG00032_LOCUS14360</name>
</gene>
<dbReference type="Gene3D" id="3.40.50.2000">
    <property type="entry name" value="Glycogen Phosphorylase B"/>
    <property type="match status" value="2"/>
</dbReference>
<dbReference type="Pfam" id="PF00982">
    <property type="entry name" value="Glyco_transf_20"/>
    <property type="match status" value="1"/>
</dbReference>
<organism evidence="1">
    <name type="scientific">Aureoumbra lagunensis</name>
    <dbReference type="NCBI Taxonomy" id="44058"/>
    <lineage>
        <taxon>Eukaryota</taxon>
        <taxon>Sar</taxon>
        <taxon>Stramenopiles</taxon>
        <taxon>Ochrophyta</taxon>
        <taxon>Pelagophyceae</taxon>
        <taxon>Pelagomonadales</taxon>
        <taxon>Aureoumbra</taxon>
    </lineage>
</organism>
<reference evidence="1" key="1">
    <citation type="submission" date="2021-01" db="EMBL/GenBank/DDBJ databases">
        <authorList>
            <person name="Corre E."/>
            <person name="Pelletier E."/>
            <person name="Niang G."/>
            <person name="Scheremetjew M."/>
            <person name="Finn R."/>
            <person name="Kale V."/>
            <person name="Holt S."/>
            <person name="Cochrane G."/>
            <person name="Meng A."/>
            <person name="Brown T."/>
            <person name="Cohen L."/>
        </authorList>
    </citation>
    <scope>NUCLEOTIDE SEQUENCE</scope>
    <source>
        <strain evidence="1">CCMP1510</strain>
    </source>
</reference>
<protein>
    <recommendedName>
        <fullName evidence="2">CBM20 domain-containing protein</fullName>
    </recommendedName>
</protein>
<name>A0A7S3NPG5_9STRA</name>
<dbReference type="InterPro" id="IPR013784">
    <property type="entry name" value="Carb-bd-like_fold"/>
</dbReference>
<dbReference type="GO" id="GO:0005992">
    <property type="term" value="P:trehalose biosynthetic process"/>
    <property type="evidence" value="ECO:0007669"/>
    <property type="project" value="InterPro"/>
</dbReference>
<dbReference type="GO" id="GO:0030246">
    <property type="term" value="F:carbohydrate binding"/>
    <property type="evidence" value="ECO:0007669"/>
    <property type="project" value="InterPro"/>
</dbReference>
<dbReference type="AlphaFoldDB" id="A0A7S3NPG5"/>
<sequence length="927" mass="106220">MEHHDYVRVEFTCFARTRYGQELKIESKDSIVSCKLDTTPDEWPVWSGSLILERNQRFVYNYCIVDGDSKLVEPRVERSITPVDGYLEVEEVYGNLKDEENDLRSMQESFPSEKSSMTYYKNDVASTDLDTTPERKKTIHIVCFHLPVKLSQDPETKEWKAVWGESLIARSDNSVANDINTRWYGTVGEVSNTTDQDKIRQLLASMNCVPLFLPKEITAGAYLGYCKEILWPSFHNVDILDLTCACWQPKDAKVWNQSIAESWWAAYVEMNRTFFVHLVQMVGDDDIVWVHDYHLMLLPRMLSARDLYYNEDWLGEGDTLKKQQTPKQAQIIFFLHIPFPTSQIFRSLTHGSELLNGIVGAHVVGFHAFDHARHFLNACKRLMGLSHQTVPGGLTGIKYHGRTVTVVVRHVSIEPDHVSGRLHEIKTAEDNESFDINTSFYTTALKQHKVVFAGVDTCQRLSGIALKLLAFERFLWEYEHWRHKVALVQVGLVEEKRPADENRTSSEINTLVSRINDAFPGSVYYKEVSSKFLSLIHRLKLWLNADVLVDCSIREGLNLAPFEYIYIRQQNPGLVLASEFSATASLLNGALRLNPFDLVSTAAAFDVAMTLSPKERAARHARDLPYVLSRPSGKWTREILQDMQFGLMQQEIESRTQSQQRRTNKEILHTIGLDRKDTNEVSQVFIIDIDESLSGVSSDRVGLYIKQSMNFFPNNHLFMCYALTEALERTAQKCNNVLFSRTIPLKYLTLTSGIRSGTILASSSGLCLPRFVQESDRAHRVWYLFESSLDWNEVRSTALPILRWFTARTNGSSILKAHGLAWTYYRTDPEWGRIQASQLITELRSALDASQVFISHHEGGYVEILPKMDTTLLQILLELIMRHPKLVRNDAVENSNKFDHKENRCSLDAKLFSISRDNNRTKIFSSL</sequence>